<evidence type="ECO:0000313" key="1">
    <source>
        <dbReference type="EMBL" id="MBU5336551.1"/>
    </source>
</evidence>
<proteinExistence type="predicted"/>
<gene>
    <name evidence="1" type="ORF">KQI20_08880</name>
</gene>
<dbReference type="Proteomes" id="UP001196301">
    <property type="component" value="Unassembled WGS sequence"/>
</dbReference>
<name>A0ABS6DXH4_9FIRM</name>
<keyword evidence="2" id="KW-1185">Reference proteome</keyword>
<comment type="caution">
    <text evidence="1">The sequence shown here is derived from an EMBL/GenBank/DDBJ whole genome shotgun (WGS) entry which is preliminary data.</text>
</comment>
<evidence type="ECO:0000313" key="2">
    <source>
        <dbReference type="Proteomes" id="UP001196301"/>
    </source>
</evidence>
<organism evidence="1 2">
    <name type="scientific">Intestinibacter bartlettii</name>
    <dbReference type="NCBI Taxonomy" id="261299"/>
    <lineage>
        <taxon>Bacteria</taxon>
        <taxon>Bacillati</taxon>
        <taxon>Bacillota</taxon>
        <taxon>Clostridia</taxon>
        <taxon>Peptostreptococcales</taxon>
        <taxon>Peptostreptococcaceae</taxon>
        <taxon>Intestinibacter</taxon>
    </lineage>
</organism>
<sequence>MKRKYSSPAMEVEVFEASEYVAACYECYNPAIGKTFSDESQRGIKYPDLYVDKNGNGKLELDIDTGVSGDQRCYGVFEKHKFNVNPDQLQVGFWNANISIDGEPDASEYMKVDVIYSNGKYHIVKNSSKNPS</sequence>
<dbReference type="RefSeq" id="WP_216569843.1">
    <property type="nucleotide sequence ID" value="NZ_JAHLOQ010000022.1"/>
</dbReference>
<accession>A0ABS6DXH4</accession>
<reference evidence="1 2" key="1">
    <citation type="submission" date="2021-06" db="EMBL/GenBank/DDBJ databases">
        <authorList>
            <person name="Sun Q."/>
            <person name="Li D."/>
        </authorList>
    </citation>
    <scope>NUCLEOTIDE SEQUENCE [LARGE SCALE GENOMIC DNA]</scope>
    <source>
        <strain evidence="1 2">N19</strain>
    </source>
</reference>
<protein>
    <submittedName>
        <fullName evidence="1">Uncharacterized protein</fullName>
    </submittedName>
</protein>
<dbReference type="EMBL" id="JAHLOQ010000022">
    <property type="protein sequence ID" value="MBU5336551.1"/>
    <property type="molecule type" value="Genomic_DNA"/>
</dbReference>